<dbReference type="EMBL" id="CP004846">
    <property type="protein sequence ID" value="AGP77146.1"/>
    <property type="molecule type" value="Genomic_DNA"/>
</dbReference>
<dbReference type="BioCyc" id="AMAC1300253:G12YX-723-MONOMER"/>
<reference evidence="1 2" key="1">
    <citation type="journal article" date="2013" name="Genome Biol. Evol.">
        <title>Genomic Diversity of "Deep Ecotype" Alteromonas macleodii Isolates: Evidence for Pan-Mediterranean Clonal Frames.</title>
        <authorList>
            <person name="Lopez-Perez M."/>
            <person name="Gonzaga A."/>
            <person name="Rodriguez-Valera F."/>
        </authorList>
    </citation>
    <scope>NUCLEOTIDE SEQUENCE [LARGE SCALE GENOMIC DNA]</scope>
    <source>
        <strain evidence="2">'English Channel 615'</strain>
    </source>
</reference>
<accession>S5AEQ5</accession>
<dbReference type="Gene3D" id="1.20.120.330">
    <property type="entry name" value="Nucleotidyltransferases domain 2"/>
    <property type="match status" value="1"/>
</dbReference>
<dbReference type="PATRIC" id="fig|1300253.3.peg.938"/>
<dbReference type="HOGENOM" id="CLU_1480976_0_0_6"/>
<dbReference type="AlphaFoldDB" id="S5AEQ5"/>
<evidence type="ECO:0000313" key="2">
    <source>
        <dbReference type="Proteomes" id="UP000014909"/>
    </source>
</evidence>
<gene>
    <name evidence="1" type="ORF">I633_04535</name>
</gene>
<evidence type="ECO:0000313" key="1">
    <source>
        <dbReference type="EMBL" id="AGP77146.1"/>
    </source>
</evidence>
<proteinExistence type="predicted"/>
<protein>
    <recommendedName>
        <fullName evidence="3">HEPN domain-containing protein</fullName>
    </recommendedName>
</protein>
<organism evidence="1 2">
    <name type="scientific">Alteromonas mediterranea 615</name>
    <dbReference type="NCBI Taxonomy" id="1300253"/>
    <lineage>
        <taxon>Bacteria</taxon>
        <taxon>Pseudomonadati</taxon>
        <taxon>Pseudomonadota</taxon>
        <taxon>Gammaproteobacteria</taxon>
        <taxon>Alteromonadales</taxon>
        <taxon>Alteromonadaceae</taxon>
        <taxon>Alteromonas/Salinimonas group</taxon>
        <taxon>Alteromonas</taxon>
    </lineage>
</organism>
<evidence type="ECO:0008006" key="3">
    <source>
        <dbReference type="Google" id="ProtNLM"/>
    </source>
</evidence>
<dbReference type="KEGG" id="amh:I633_04535"/>
<dbReference type="Proteomes" id="UP000014909">
    <property type="component" value="Chromosome"/>
</dbReference>
<sequence>MQYVGSELERLALNDVDPNNADLLGRSAFNRYYYAAFLITRETLGNMKSNWKGTAHAEIPNLLQTGLRKPAKAELKKQVKTGLLDKGDESRLLGDLNATGNELAQLLKLAYDARILADYEPEIKTRKDGRVIYLKTHKLTTASQWPSQAQKHCAKLMRIWKEIGLAQSAPDPKI</sequence>
<name>S5AEQ5_9ALTE</name>